<feature type="region of interest" description="Disordered" evidence="1">
    <location>
        <begin position="38"/>
        <end position="337"/>
    </location>
</feature>
<evidence type="ECO:0000313" key="3">
    <source>
        <dbReference type="Proteomes" id="UP000440578"/>
    </source>
</evidence>
<dbReference type="OrthoDB" id="6507260at2759"/>
<organism evidence="2 3">
    <name type="scientific">Amphibalanus amphitrite</name>
    <name type="common">Striped barnacle</name>
    <name type="synonym">Balanus amphitrite</name>
    <dbReference type="NCBI Taxonomy" id="1232801"/>
    <lineage>
        <taxon>Eukaryota</taxon>
        <taxon>Metazoa</taxon>
        <taxon>Ecdysozoa</taxon>
        <taxon>Arthropoda</taxon>
        <taxon>Crustacea</taxon>
        <taxon>Multicrustacea</taxon>
        <taxon>Cirripedia</taxon>
        <taxon>Thoracica</taxon>
        <taxon>Thoracicalcarea</taxon>
        <taxon>Balanomorpha</taxon>
        <taxon>Balanoidea</taxon>
        <taxon>Balanidae</taxon>
        <taxon>Amphibalaninae</taxon>
        <taxon>Amphibalanus</taxon>
    </lineage>
</organism>
<feature type="compositionally biased region" description="Pro residues" evidence="1">
    <location>
        <begin position="86"/>
        <end position="95"/>
    </location>
</feature>
<feature type="compositionally biased region" description="Basic and acidic residues" evidence="1">
    <location>
        <begin position="209"/>
        <end position="224"/>
    </location>
</feature>
<feature type="compositionally biased region" description="Basic residues" evidence="1">
    <location>
        <begin position="109"/>
        <end position="122"/>
    </location>
</feature>
<proteinExistence type="predicted"/>
<keyword evidence="3" id="KW-1185">Reference proteome</keyword>
<feature type="compositionally biased region" description="Polar residues" evidence="1">
    <location>
        <begin position="127"/>
        <end position="150"/>
    </location>
</feature>
<evidence type="ECO:0000256" key="1">
    <source>
        <dbReference type="SAM" id="MobiDB-lite"/>
    </source>
</evidence>
<comment type="caution">
    <text evidence="2">The sequence shown here is derived from an EMBL/GenBank/DDBJ whole genome shotgun (WGS) entry which is preliminary data.</text>
</comment>
<protein>
    <submittedName>
        <fullName evidence="2">Uncharacterized protein</fullName>
    </submittedName>
</protein>
<name>A0A6A4WPW7_AMPAM</name>
<feature type="compositionally biased region" description="Low complexity" evidence="1">
    <location>
        <begin position="323"/>
        <end position="337"/>
    </location>
</feature>
<dbReference type="EMBL" id="VIIS01000514">
    <property type="protein sequence ID" value="KAF0308093.1"/>
    <property type="molecule type" value="Genomic_DNA"/>
</dbReference>
<dbReference type="AlphaFoldDB" id="A0A6A4WPW7"/>
<dbReference type="Proteomes" id="UP000440578">
    <property type="component" value="Unassembled WGS sequence"/>
</dbReference>
<accession>A0A6A4WPW7</accession>
<gene>
    <name evidence="2" type="ORF">FJT64_002191</name>
</gene>
<sequence length="392" mass="41739">MTDEFRLYEVRVLLVAVLAVGLGATLARSAPVAAATPRLPSAESAEQGQFGQRLSSAVDKEDSRGPLPEEADGGEQAAASSEEPPRPPPTTPTDPPATARPGVPAVVRSAHHRRRGGRRRTIKIAPTVSTQTLIGASEPSDGSGSTKTSQPPATRTAPEPEETAAGAARAGRSAVSPADPEPVPEQRQRLSEDEQETSGSSRVLTYHVQHTEHARVAKSPRESPDFFVPPIQRRPEPYKHPFIPSPPTTTSEPYVHPFIPSSPTTTSEPYVHPHIPVPPESTRQPPAPAEERPQARRVSSGSSVPRLHLPRKPVPTAVPPPVEITTEPPTAAPASDPAATIVHQQKVEAGLIVGEYGELSLAGDTVRGVKYSADSSVDRSLLEKALRQFLQL</sequence>
<feature type="compositionally biased region" description="Low complexity" evidence="1">
    <location>
        <begin position="151"/>
        <end position="178"/>
    </location>
</feature>
<evidence type="ECO:0000313" key="2">
    <source>
        <dbReference type="EMBL" id="KAF0308093.1"/>
    </source>
</evidence>
<feature type="compositionally biased region" description="Polar residues" evidence="1">
    <location>
        <begin position="44"/>
        <end position="55"/>
    </location>
</feature>
<feature type="compositionally biased region" description="Pro residues" evidence="1">
    <location>
        <begin position="312"/>
        <end position="322"/>
    </location>
</feature>
<reference evidence="2 3" key="1">
    <citation type="submission" date="2019-07" db="EMBL/GenBank/DDBJ databases">
        <title>Draft genome assembly of a fouling barnacle, Amphibalanus amphitrite (Darwin, 1854): The first reference genome for Thecostraca.</title>
        <authorList>
            <person name="Kim W."/>
        </authorList>
    </citation>
    <scope>NUCLEOTIDE SEQUENCE [LARGE SCALE GENOMIC DNA]</scope>
    <source>
        <strain evidence="2">SNU_AA5</strain>
        <tissue evidence="2">Soma without cirri and trophi</tissue>
    </source>
</reference>